<organism evidence="2 3">
    <name type="scientific">Streblomastix strix</name>
    <dbReference type="NCBI Taxonomy" id="222440"/>
    <lineage>
        <taxon>Eukaryota</taxon>
        <taxon>Metamonada</taxon>
        <taxon>Preaxostyla</taxon>
        <taxon>Oxymonadida</taxon>
        <taxon>Streblomastigidae</taxon>
        <taxon>Streblomastix</taxon>
    </lineage>
</organism>
<feature type="region of interest" description="Disordered" evidence="1">
    <location>
        <begin position="76"/>
        <end position="95"/>
    </location>
</feature>
<dbReference type="AlphaFoldDB" id="A0A5J4UR16"/>
<name>A0A5J4UR16_9EUKA</name>
<protein>
    <submittedName>
        <fullName evidence="2">Uncharacterized protein</fullName>
    </submittedName>
</protein>
<sequence length="95" mass="10502">MLNNSIGESWRSRCILNGLKLREPVNLWIVLLDLCLCLEEFFIYFSSVSENGGLPDLGESLASPYSSKCDAKRSMKRAVGASSSGQFKQAPFPEP</sequence>
<accession>A0A5J4UR16</accession>
<evidence type="ECO:0000256" key="1">
    <source>
        <dbReference type="SAM" id="MobiDB-lite"/>
    </source>
</evidence>
<evidence type="ECO:0000313" key="2">
    <source>
        <dbReference type="EMBL" id="KAA6372773.1"/>
    </source>
</evidence>
<reference evidence="2 3" key="1">
    <citation type="submission" date="2019-03" db="EMBL/GenBank/DDBJ databases">
        <title>Single cell metagenomics reveals metabolic interactions within the superorganism composed of flagellate Streblomastix strix and complex community of Bacteroidetes bacteria on its surface.</title>
        <authorList>
            <person name="Treitli S.C."/>
            <person name="Kolisko M."/>
            <person name="Husnik F."/>
            <person name="Keeling P."/>
            <person name="Hampl V."/>
        </authorList>
    </citation>
    <scope>NUCLEOTIDE SEQUENCE [LARGE SCALE GENOMIC DNA]</scope>
    <source>
        <strain evidence="2">ST1C</strain>
    </source>
</reference>
<gene>
    <name evidence="2" type="ORF">EZS28_031700</name>
</gene>
<comment type="caution">
    <text evidence="2">The sequence shown here is derived from an EMBL/GenBank/DDBJ whole genome shotgun (WGS) entry which is preliminary data.</text>
</comment>
<evidence type="ECO:0000313" key="3">
    <source>
        <dbReference type="Proteomes" id="UP000324800"/>
    </source>
</evidence>
<dbReference type="Proteomes" id="UP000324800">
    <property type="component" value="Unassembled WGS sequence"/>
</dbReference>
<dbReference type="EMBL" id="SNRW01013304">
    <property type="protein sequence ID" value="KAA6372773.1"/>
    <property type="molecule type" value="Genomic_DNA"/>
</dbReference>
<proteinExistence type="predicted"/>